<organism evidence="1 2">
    <name type="scientific">Cytophaga hutchinsonii (strain ATCC 33406 / DSM 1761 / CIP 103989 / NBRC 15051 / NCIMB 9469 / D465)</name>
    <dbReference type="NCBI Taxonomy" id="269798"/>
    <lineage>
        <taxon>Bacteria</taxon>
        <taxon>Pseudomonadati</taxon>
        <taxon>Bacteroidota</taxon>
        <taxon>Cytophagia</taxon>
        <taxon>Cytophagales</taxon>
        <taxon>Cytophagaceae</taxon>
        <taxon>Cytophaga</taxon>
    </lineage>
</organism>
<dbReference type="KEGG" id="chu:CHU_1523"/>
<dbReference type="Proteomes" id="UP000001822">
    <property type="component" value="Chromosome"/>
</dbReference>
<keyword evidence="2" id="KW-1185">Reference proteome</keyword>
<reference evidence="1 2" key="1">
    <citation type="journal article" date="2007" name="Appl. Environ. Microbiol.">
        <title>Genome sequence of the cellulolytic gliding bacterium Cytophaga hutchinsonii.</title>
        <authorList>
            <person name="Xie G."/>
            <person name="Bruce D.C."/>
            <person name="Challacombe J.F."/>
            <person name="Chertkov O."/>
            <person name="Detter J.C."/>
            <person name="Gilna P."/>
            <person name="Han C.S."/>
            <person name="Lucas S."/>
            <person name="Misra M."/>
            <person name="Myers G.L."/>
            <person name="Richardson P."/>
            <person name="Tapia R."/>
            <person name="Thayer N."/>
            <person name="Thompson L.S."/>
            <person name="Brettin T.S."/>
            <person name="Henrissat B."/>
            <person name="Wilson D.B."/>
            <person name="McBride M.J."/>
        </authorList>
    </citation>
    <scope>NUCLEOTIDE SEQUENCE [LARGE SCALE GENOMIC DNA]</scope>
    <source>
        <strain evidence="2">ATCC 33406 / DSM 1761 / CIP 103989 / NBRC 15051 / NCIMB 9469 / D465</strain>
    </source>
</reference>
<dbReference type="AlphaFoldDB" id="A0A6N4SR74"/>
<gene>
    <name evidence="1" type="ordered locus">CHU_1523</name>
</gene>
<name>A0A6N4SR74_CYTH3</name>
<proteinExistence type="predicted"/>
<sequence>MLSDKNFHLKYTLTVASRADSVEKMDFDLYKSRDKDYIKMGDAQVVIHDGTFLLVVNHEVRTIRFSDDSSNLQSKNMLVSNFVSIIDSSNSIAYTAKDNLFTYALSFPKDYGYESLELVFSKKTKNLVSIYAVFSPDYNAEMKYIQVAYQEPDFKWTPAATFPDTETYITRLNGRYVIQEAFDNYKTY</sequence>
<dbReference type="EMBL" id="CP000383">
    <property type="protein sequence ID" value="ABG58794.1"/>
    <property type="molecule type" value="Genomic_DNA"/>
</dbReference>
<evidence type="ECO:0000313" key="1">
    <source>
        <dbReference type="EMBL" id="ABG58794.1"/>
    </source>
</evidence>
<evidence type="ECO:0000313" key="2">
    <source>
        <dbReference type="Proteomes" id="UP000001822"/>
    </source>
</evidence>
<accession>A0A6N4SR74</accession>
<dbReference type="Gene3D" id="2.50.20.10">
    <property type="entry name" value="Lipoprotein localisation LolA/LolB/LppX"/>
    <property type="match status" value="1"/>
</dbReference>
<protein>
    <submittedName>
        <fullName evidence="1">Uncharacterized protein</fullName>
    </submittedName>
</protein>